<sequence length="492" mass="54658">MTRNMEPMTHPAPKGPQPLQVLLVDDNPIQLSLLRHLFQRHGHMTIEARNGAEALIVLATEFPDVVVSDCVMPLLDGYQFCRLVKDDRATRHLPVLLLTAQGTGLARFWAKTCGADRFLVKGRDLDHVVEVAAALAAQSSKPRAAHAVPRLAQENFGVDAIQHRLAQALEQRLIETALRDSIARLYTADHDTPRLIQGFIEILQELILPGALLVAYLGEEGLWCKGVHGSSASPEDLLELEQSVAKQGLFQSAPSCQWHPASADDERRRTLRDPIMRVFPATTPGYPVVGSLAFVTERRSAEDYERLFEIAAEELGRLLSLEDSRLRIYHQAIRDPLTGLFNRKHILDMLGMELDQCGRFHQGLSVMLVDLDHFKAVNDRFGHAVGDQVLSVLAQRMVFGLRKVDQLGRIGGEEFLAYCPQTDLEGVRAMAERLRESVAVDPIPGLPVNDRVTLSIGLATWEAGDDSIEHMLSRADKALYRAKAEGRNRVVG</sequence>
<dbReference type="Pfam" id="PF00072">
    <property type="entry name" value="Response_reg"/>
    <property type="match status" value="1"/>
</dbReference>
<dbReference type="InterPro" id="IPR000160">
    <property type="entry name" value="GGDEF_dom"/>
</dbReference>
<dbReference type="PANTHER" id="PTHR45138">
    <property type="entry name" value="REGULATORY COMPONENTS OF SENSORY TRANSDUCTION SYSTEM"/>
    <property type="match status" value="1"/>
</dbReference>
<accession>A0A9D7SHX9</accession>
<dbReference type="EMBL" id="JADKIO010000008">
    <property type="protein sequence ID" value="MBK9797136.1"/>
    <property type="molecule type" value="Genomic_DNA"/>
</dbReference>
<dbReference type="Pfam" id="PF00990">
    <property type="entry name" value="GGDEF"/>
    <property type="match status" value="1"/>
</dbReference>
<evidence type="ECO:0000256" key="1">
    <source>
        <dbReference type="ARBA" id="ARBA00012528"/>
    </source>
</evidence>
<dbReference type="Gene3D" id="3.30.70.270">
    <property type="match status" value="1"/>
</dbReference>
<dbReference type="Gene3D" id="3.40.50.2300">
    <property type="match status" value="1"/>
</dbReference>
<dbReference type="Proteomes" id="UP000886657">
    <property type="component" value="Unassembled WGS sequence"/>
</dbReference>
<dbReference type="InterPro" id="IPR050469">
    <property type="entry name" value="Diguanylate_Cyclase"/>
</dbReference>
<dbReference type="InterPro" id="IPR043128">
    <property type="entry name" value="Rev_trsase/Diguanyl_cyclase"/>
</dbReference>
<feature type="domain" description="Response regulatory" evidence="4">
    <location>
        <begin position="20"/>
        <end position="136"/>
    </location>
</feature>
<evidence type="ECO:0000256" key="3">
    <source>
        <dbReference type="PROSITE-ProRule" id="PRU00169"/>
    </source>
</evidence>
<dbReference type="InterPro" id="IPR001789">
    <property type="entry name" value="Sig_transdc_resp-reg_receiver"/>
</dbReference>
<name>A0A9D7SHX9_9BACT</name>
<evidence type="ECO:0000259" key="4">
    <source>
        <dbReference type="PROSITE" id="PS50110"/>
    </source>
</evidence>
<organism evidence="6 7">
    <name type="scientific">Candidatus Geothrix skivensis</name>
    <dbReference type="NCBI Taxonomy" id="2954439"/>
    <lineage>
        <taxon>Bacteria</taxon>
        <taxon>Pseudomonadati</taxon>
        <taxon>Acidobacteriota</taxon>
        <taxon>Holophagae</taxon>
        <taxon>Holophagales</taxon>
        <taxon>Holophagaceae</taxon>
        <taxon>Geothrix</taxon>
    </lineage>
</organism>
<evidence type="ECO:0000256" key="2">
    <source>
        <dbReference type="ARBA" id="ARBA00034247"/>
    </source>
</evidence>
<feature type="domain" description="GGDEF" evidence="5">
    <location>
        <begin position="362"/>
        <end position="492"/>
    </location>
</feature>
<protein>
    <recommendedName>
        <fullName evidence="1">diguanylate cyclase</fullName>
        <ecNumber evidence="1">2.7.7.65</ecNumber>
    </recommendedName>
</protein>
<dbReference type="InterPro" id="IPR029787">
    <property type="entry name" value="Nucleotide_cyclase"/>
</dbReference>
<proteinExistence type="predicted"/>
<feature type="modified residue" description="4-aspartylphosphate" evidence="3">
    <location>
        <position position="69"/>
    </location>
</feature>
<keyword evidence="3" id="KW-0597">Phosphoprotein</keyword>
<comment type="catalytic activity">
    <reaction evidence="2">
        <text>2 GTP = 3',3'-c-di-GMP + 2 diphosphate</text>
        <dbReference type="Rhea" id="RHEA:24898"/>
        <dbReference type="ChEBI" id="CHEBI:33019"/>
        <dbReference type="ChEBI" id="CHEBI:37565"/>
        <dbReference type="ChEBI" id="CHEBI:58805"/>
        <dbReference type="EC" id="2.7.7.65"/>
    </reaction>
</comment>
<dbReference type="NCBIfam" id="TIGR00254">
    <property type="entry name" value="GGDEF"/>
    <property type="match status" value="1"/>
</dbReference>
<evidence type="ECO:0000313" key="6">
    <source>
        <dbReference type="EMBL" id="MBK9797136.1"/>
    </source>
</evidence>
<dbReference type="PROSITE" id="PS50110">
    <property type="entry name" value="RESPONSE_REGULATORY"/>
    <property type="match status" value="1"/>
</dbReference>
<evidence type="ECO:0000259" key="5">
    <source>
        <dbReference type="PROSITE" id="PS50887"/>
    </source>
</evidence>
<dbReference type="GO" id="GO:0005886">
    <property type="term" value="C:plasma membrane"/>
    <property type="evidence" value="ECO:0007669"/>
    <property type="project" value="TreeGrafter"/>
</dbReference>
<gene>
    <name evidence="6" type="ORF">IPP58_11675</name>
</gene>
<dbReference type="FunFam" id="3.30.70.270:FF:000001">
    <property type="entry name" value="Diguanylate cyclase domain protein"/>
    <property type="match status" value="1"/>
</dbReference>
<dbReference type="SUPFAM" id="SSF55073">
    <property type="entry name" value="Nucleotide cyclase"/>
    <property type="match status" value="1"/>
</dbReference>
<dbReference type="GO" id="GO:0043709">
    <property type="term" value="P:cell adhesion involved in single-species biofilm formation"/>
    <property type="evidence" value="ECO:0007669"/>
    <property type="project" value="TreeGrafter"/>
</dbReference>
<reference evidence="6" key="1">
    <citation type="submission" date="2020-10" db="EMBL/GenBank/DDBJ databases">
        <title>Connecting structure to function with the recovery of over 1000 high-quality activated sludge metagenome-assembled genomes encoding full-length rRNA genes using long-read sequencing.</title>
        <authorList>
            <person name="Singleton C.M."/>
            <person name="Petriglieri F."/>
            <person name="Kristensen J.M."/>
            <person name="Kirkegaard R.H."/>
            <person name="Michaelsen T.Y."/>
            <person name="Andersen M.H."/>
            <person name="Karst S.M."/>
            <person name="Dueholm M.S."/>
            <person name="Nielsen P.H."/>
            <person name="Albertsen M."/>
        </authorList>
    </citation>
    <scope>NUCLEOTIDE SEQUENCE</scope>
    <source>
        <strain evidence="6">Skiv_18-Q3-R9-52_MAXAC.067</strain>
    </source>
</reference>
<dbReference type="GO" id="GO:1902201">
    <property type="term" value="P:negative regulation of bacterial-type flagellum-dependent cell motility"/>
    <property type="evidence" value="ECO:0007669"/>
    <property type="project" value="TreeGrafter"/>
</dbReference>
<dbReference type="SUPFAM" id="SSF52172">
    <property type="entry name" value="CheY-like"/>
    <property type="match status" value="1"/>
</dbReference>
<evidence type="ECO:0000313" key="7">
    <source>
        <dbReference type="Proteomes" id="UP000886657"/>
    </source>
</evidence>
<dbReference type="EC" id="2.7.7.65" evidence="1"/>
<dbReference type="CDD" id="cd01949">
    <property type="entry name" value="GGDEF"/>
    <property type="match status" value="1"/>
</dbReference>
<dbReference type="SMART" id="SM00267">
    <property type="entry name" value="GGDEF"/>
    <property type="match status" value="1"/>
</dbReference>
<dbReference type="GO" id="GO:0052621">
    <property type="term" value="F:diguanylate cyclase activity"/>
    <property type="evidence" value="ECO:0007669"/>
    <property type="project" value="UniProtKB-EC"/>
</dbReference>
<dbReference type="GO" id="GO:0000160">
    <property type="term" value="P:phosphorelay signal transduction system"/>
    <property type="evidence" value="ECO:0007669"/>
    <property type="project" value="InterPro"/>
</dbReference>
<dbReference type="AlphaFoldDB" id="A0A9D7SHX9"/>
<dbReference type="SMART" id="SM00448">
    <property type="entry name" value="REC"/>
    <property type="match status" value="1"/>
</dbReference>
<dbReference type="InterPro" id="IPR011006">
    <property type="entry name" value="CheY-like_superfamily"/>
</dbReference>
<dbReference type="PROSITE" id="PS50887">
    <property type="entry name" value="GGDEF"/>
    <property type="match status" value="1"/>
</dbReference>
<comment type="caution">
    <text evidence="6">The sequence shown here is derived from an EMBL/GenBank/DDBJ whole genome shotgun (WGS) entry which is preliminary data.</text>
</comment>
<dbReference type="PANTHER" id="PTHR45138:SF9">
    <property type="entry name" value="DIGUANYLATE CYCLASE DGCM-RELATED"/>
    <property type="match status" value="1"/>
</dbReference>